<gene>
    <name evidence="2" type="ORF">DO021_15390</name>
    <name evidence="1" type="ORF">EYB58_11990</name>
</gene>
<dbReference type="AlphaFoldDB" id="A0A328FCD0"/>
<organism evidence="2 3">
    <name type="scientific">Desulfobacter hydrogenophilus</name>
    <dbReference type="NCBI Taxonomy" id="2291"/>
    <lineage>
        <taxon>Bacteria</taxon>
        <taxon>Pseudomonadati</taxon>
        <taxon>Thermodesulfobacteriota</taxon>
        <taxon>Desulfobacteria</taxon>
        <taxon>Desulfobacterales</taxon>
        <taxon>Desulfobacteraceae</taxon>
        <taxon>Desulfobacter</taxon>
    </lineage>
</organism>
<sequence length="106" mass="11986">MLKSESQPLYTHKIALIGNYLPRRCGIATFTTDLLINLSQDDSTHDCCAVVMNDRVEGYRYPSQVHFEVNQHIMSEYRLAADFLNMNGVDVVCLQHEFGIFGGEDG</sequence>
<dbReference type="Proteomes" id="UP000293902">
    <property type="component" value="Chromosome"/>
</dbReference>
<dbReference type="OrthoDB" id="9765330at2"/>
<evidence type="ECO:0000313" key="2">
    <source>
        <dbReference type="EMBL" id="RAM01072.1"/>
    </source>
</evidence>
<proteinExistence type="predicted"/>
<accession>A0A328FCD0</accession>
<evidence type="ECO:0008006" key="5">
    <source>
        <dbReference type="Google" id="ProtNLM"/>
    </source>
</evidence>
<evidence type="ECO:0000313" key="1">
    <source>
        <dbReference type="EMBL" id="QBH13583.1"/>
    </source>
</evidence>
<dbReference type="EMBL" id="CP036313">
    <property type="protein sequence ID" value="QBH13583.1"/>
    <property type="molecule type" value="Genomic_DNA"/>
</dbReference>
<keyword evidence="4" id="KW-1185">Reference proteome</keyword>
<protein>
    <recommendedName>
        <fullName evidence="5">Glycosyl transferase family 1</fullName>
    </recommendedName>
</protein>
<dbReference type="Proteomes" id="UP000248798">
    <property type="component" value="Unassembled WGS sequence"/>
</dbReference>
<dbReference type="EMBL" id="QLNI01000032">
    <property type="protein sequence ID" value="RAM01072.1"/>
    <property type="molecule type" value="Genomic_DNA"/>
</dbReference>
<evidence type="ECO:0000313" key="4">
    <source>
        <dbReference type="Proteomes" id="UP000293902"/>
    </source>
</evidence>
<name>A0A328FCD0_9BACT</name>
<reference evidence="2 3" key="1">
    <citation type="submission" date="2018-06" db="EMBL/GenBank/DDBJ databases">
        <title>Complete Genome Sequence of Desulfobacter hydrogenophilus (DSM3380).</title>
        <authorList>
            <person name="Marietou A."/>
            <person name="Schreiber L."/>
            <person name="Marshall I."/>
            <person name="Jorgensen B."/>
        </authorList>
    </citation>
    <scope>NUCLEOTIDE SEQUENCE [LARGE SCALE GENOMIC DNA]</scope>
    <source>
        <strain evidence="2 3">DSM 3380</strain>
    </source>
</reference>
<dbReference type="RefSeq" id="WP_111958256.1">
    <property type="nucleotide sequence ID" value="NZ_CP036313.1"/>
</dbReference>
<reference evidence="1 4" key="2">
    <citation type="submission" date="2019-02" db="EMBL/GenBank/DDBJ databases">
        <title>Complete genome sequence of Desulfobacter hydrogenophilus AcRS1.</title>
        <authorList>
            <person name="Marietou A."/>
            <person name="Lund M.B."/>
            <person name="Marshall I.P.G."/>
            <person name="Schreiber L."/>
            <person name="Jorgensen B."/>
        </authorList>
    </citation>
    <scope>NUCLEOTIDE SEQUENCE [LARGE SCALE GENOMIC DNA]</scope>
    <source>
        <strain evidence="1 4">AcRS1</strain>
    </source>
</reference>
<evidence type="ECO:0000313" key="3">
    <source>
        <dbReference type="Proteomes" id="UP000248798"/>
    </source>
</evidence>